<dbReference type="InterPro" id="IPR035994">
    <property type="entry name" value="Nucleoside_phosphorylase_sf"/>
</dbReference>
<sequence length="1603" mass="177828">MATEGRGGGSSNRQNMAIPTPPSSSARDRRRSSRKPAAQHKGRRWVRELRQDSQREVTKASPSTPERSPKHAPNTHPDEVLPEFSTLADQLFQDGGILNLPPPYLENPANQLAPIPQEASQNLLSGASVAGGSRNSRPVQNDNGMFDNIEDMRVNDYFRALLATAALSAPNLIEPSEGDYSPIGGGVDAYHEKSGGFLDWMADTSLNANRPVMTDEGLDFGDGIKKIPIQSLPVDATLGEPEFLRRSEMSTDSGYASTNRGSFRKFDQVDASSSRTDVGGQNPAETVDDEGVLLNISLLIAAEVGSNIVEAIFSDLHLEALNIQAKTEVLGIITDIVMKHITSVGKDIFDDPYFAVCMNFYWEFKNTLASRYEQLLKKDEETYRRALDALERRYDQFLSENKKTLEQQEKGADMFPKPSTTHGVDQSQLIRYIDSIPKSPSYQRLCGAVHREVYSTLVALEGRSCAMKNLQRSISGFLRSEKAVGSESVETVAAAFILDWDASRLVYESGSQQSLAKSLSALISLVTLTGTAGDAQAVTCGEYLRQTWPVTGSYFVRMLENLGGVSSRVIPRPDFGNPQIGVRTRSRAFCTAYQDTFPDDTTITIAHFVDRDTKSDERSRFVVEVSGTSDTILEIGEQLAWLGSPFRPSISSSSMDKPIYCSPLIRDARVAEYSDSLSMQWMLKLKRPISQTLKIKRLYIFNVGFLEQPIEDSGKASASQNNCQCWHELFKNRTIVQGYPIPSRPSQGTGLEIPLDVMAALVGTQRVGTFKGKIFIKGFSRLAVPIRREGNIVIWHLVSKGDPEGDNRISYLEKIPHHAGDVSIPELLTARHILGWCPTVLYCAGDKSSDYGVRTSLLPESQYGNLLHQVRVSKGVHLKGSRQFNTSFPDERLEASRGIFVQRLKWLHTQYFILWDECDKLGWLVNGTSTLLHLLQKSIKLDSTGECSSKFCLTEELEPHKKRRYKPDSAISVFLNDRLMELVLYQDKGGVFRVRDRVEEFYDILEKLIDHQIGVMGDAAITDISPRGHLEGWDFNDIARGKELLRPRVTGVKAKGKGWVDFTRAVHAVTLFGRGFGKIMQPFDPNSKVSEDWKELQSGLYYMAASMYDLAKIMGLEPDEKSLKNPERLAGNIDWYSPFNAPSQKGAGCQSPRHECHEVQVLLPSKYSSKFRETMPAFGMINLRDDGAVVFGYNPKFQWHWDDTGDPVKGEPFLLSPPASKQRRISSGVKDSGIGSLESSSVASRAYAGAERKTNSADSISRTCVEYRVGIVCALSKELKAVRALFDDQHPELAVPSGDTNHYVLGRIGNHNVVAACLPAGEYGTCAAASVFSHMKRSYTEVKVCLLVGIGGGVPSKDNDIRLGDVIVSNPKGAFNGVVQYDLGKIHEKNRFKVTGSLQRPDRFVMTAVSKLLSDPELDFRRQPLQPYIESITSRFPEYRFPGEASDILFPPDAVHPSTNKTCADCERPLERKPRQPANYPTIHHGLIASGNQLVKSAETRDRLSAKYKNEVLCIEMEAAGIMNEGISILVIRSICDYADSHKNKTWQEYACATAAAYAKLLLTVMRSSGSPDQSTPTRTTASPNKRKRSVISLPSPKKMRKS</sequence>
<feature type="compositionally biased region" description="Basic residues" evidence="2">
    <location>
        <begin position="28"/>
        <end position="44"/>
    </location>
</feature>
<evidence type="ECO:0000256" key="2">
    <source>
        <dbReference type="SAM" id="MobiDB-lite"/>
    </source>
</evidence>
<dbReference type="GO" id="GO:0003824">
    <property type="term" value="F:catalytic activity"/>
    <property type="evidence" value="ECO:0007669"/>
    <property type="project" value="InterPro"/>
</dbReference>
<accession>A0AAV9WZW3</accession>
<evidence type="ECO:0000313" key="4">
    <source>
        <dbReference type="EMBL" id="KAK6528996.1"/>
    </source>
</evidence>
<feature type="region of interest" description="Disordered" evidence="2">
    <location>
        <begin position="1"/>
        <end position="80"/>
    </location>
</feature>
<dbReference type="EMBL" id="JAVHJO010000014">
    <property type="protein sequence ID" value="KAK6528996.1"/>
    <property type="molecule type" value="Genomic_DNA"/>
</dbReference>
<dbReference type="GO" id="GO:0009116">
    <property type="term" value="P:nucleoside metabolic process"/>
    <property type="evidence" value="ECO:0007669"/>
    <property type="project" value="InterPro"/>
</dbReference>
<dbReference type="Gene3D" id="3.40.50.1580">
    <property type="entry name" value="Nucleoside phosphorylase domain"/>
    <property type="match status" value="1"/>
</dbReference>
<proteinExistence type="predicted"/>
<dbReference type="InterPro" id="IPR000845">
    <property type="entry name" value="Nucleoside_phosphorylase_d"/>
</dbReference>
<protein>
    <recommendedName>
        <fullName evidence="3">Nucleoside phosphorylase domain-containing protein</fullName>
    </recommendedName>
</protein>
<dbReference type="Proteomes" id="UP001365542">
    <property type="component" value="Unassembled WGS sequence"/>
</dbReference>
<gene>
    <name evidence="4" type="ORF">TWF694_004220</name>
</gene>
<dbReference type="PANTHER" id="PTHR46082">
    <property type="entry name" value="ATP/GTP-BINDING PROTEIN-RELATED"/>
    <property type="match status" value="1"/>
</dbReference>
<reference evidence="4 5" key="1">
    <citation type="submission" date="2019-10" db="EMBL/GenBank/DDBJ databases">
        <authorList>
            <person name="Palmer J.M."/>
        </authorList>
    </citation>
    <scope>NUCLEOTIDE SEQUENCE [LARGE SCALE GENOMIC DNA]</scope>
    <source>
        <strain evidence="4 5">TWF694</strain>
    </source>
</reference>
<feature type="domain" description="Nucleoside phosphorylase" evidence="3">
    <location>
        <begin position="1268"/>
        <end position="1548"/>
    </location>
</feature>
<dbReference type="InterPro" id="IPR053137">
    <property type="entry name" value="NLR-like"/>
</dbReference>
<evidence type="ECO:0000259" key="3">
    <source>
        <dbReference type="Pfam" id="PF01048"/>
    </source>
</evidence>
<dbReference type="Pfam" id="PF01048">
    <property type="entry name" value="PNP_UDP_1"/>
    <property type="match status" value="1"/>
</dbReference>
<keyword evidence="1" id="KW-0175">Coiled coil</keyword>
<evidence type="ECO:0000313" key="5">
    <source>
        <dbReference type="Proteomes" id="UP001365542"/>
    </source>
</evidence>
<feature type="coiled-coil region" evidence="1">
    <location>
        <begin position="373"/>
        <end position="407"/>
    </location>
</feature>
<organism evidence="4 5">
    <name type="scientific">Orbilia ellipsospora</name>
    <dbReference type="NCBI Taxonomy" id="2528407"/>
    <lineage>
        <taxon>Eukaryota</taxon>
        <taxon>Fungi</taxon>
        <taxon>Dikarya</taxon>
        <taxon>Ascomycota</taxon>
        <taxon>Pezizomycotina</taxon>
        <taxon>Orbiliomycetes</taxon>
        <taxon>Orbiliales</taxon>
        <taxon>Orbiliaceae</taxon>
        <taxon>Orbilia</taxon>
    </lineage>
</organism>
<feature type="compositionally biased region" description="Polar residues" evidence="2">
    <location>
        <begin position="1568"/>
        <end position="1584"/>
    </location>
</feature>
<dbReference type="PANTHER" id="PTHR46082:SF11">
    <property type="entry name" value="AAA+ ATPASE DOMAIN-CONTAINING PROTEIN-RELATED"/>
    <property type="match status" value="1"/>
</dbReference>
<feature type="compositionally biased region" description="Gly residues" evidence="2">
    <location>
        <begin position="1"/>
        <end position="10"/>
    </location>
</feature>
<keyword evidence="5" id="KW-1185">Reference proteome</keyword>
<feature type="compositionally biased region" description="Basic and acidic residues" evidence="2">
    <location>
        <begin position="45"/>
        <end position="58"/>
    </location>
</feature>
<feature type="region of interest" description="Disordered" evidence="2">
    <location>
        <begin position="1568"/>
        <end position="1603"/>
    </location>
</feature>
<comment type="caution">
    <text evidence="4">The sequence shown here is derived from an EMBL/GenBank/DDBJ whole genome shotgun (WGS) entry which is preliminary data.</text>
</comment>
<feature type="region of interest" description="Disordered" evidence="2">
    <location>
        <begin position="1210"/>
        <end position="1233"/>
    </location>
</feature>
<name>A0AAV9WZW3_9PEZI</name>
<evidence type="ECO:0000256" key="1">
    <source>
        <dbReference type="SAM" id="Coils"/>
    </source>
</evidence>
<dbReference type="SUPFAM" id="SSF53167">
    <property type="entry name" value="Purine and uridine phosphorylases"/>
    <property type="match status" value="1"/>
</dbReference>